<gene>
    <name evidence="4" type="ORF">CWS01_21255</name>
</gene>
<dbReference type="InterPro" id="IPR050570">
    <property type="entry name" value="Cell_wall_metabolism_enzyme"/>
</dbReference>
<comment type="caution">
    <text evidence="4">The sequence shown here is derived from an EMBL/GenBank/DDBJ whole genome shotgun (WGS) entry which is preliminary data.</text>
</comment>
<dbReference type="GO" id="GO:0004222">
    <property type="term" value="F:metalloendopeptidase activity"/>
    <property type="evidence" value="ECO:0007669"/>
    <property type="project" value="TreeGrafter"/>
</dbReference>
<proteinExistence type="predicted"/>
<protein>
    <submittedName>
        <fullName evidence="4">Peptidase M23</fullName>
    </submittedName>
</protein>
<feature type="region of interest" description="Disordered" evidence="1">
    <location>
        <begin position="1"/>
        <end position="22"/>
    </location>
</feature>
<dbReference type="SUPFAM" id="SSF51261">
    <property type="entry name" value="Duplicated hybrid motif"/>
    <property type="match status" value="1"/>
</dbReference>
<feature type="transmembrane region" description="Helical" evidence="2">
    <location>
        <begin position="65"/>
        <end position="83"/>
    </location>
</feature>
<dbReference type="AlphaFoldDB" id="A0A2N0YWS4"/>
<name>A0A2N0YWS4_9BACI</name>
<dbReference type="Pfam" id="PF01551">
    <property type="entry name" value="Peptidase_M23"/>
    <property type="match status" value="1"/>
</dbReference>
<feature type="domain" description="M23ase beta-sheet core" evidence="3">
    <location>
        <begin position="161"/>
        <end position="252"/>
    </location>
</feature>
<dbReference type="EMBL" id="PISE01000066">
    <property type="protein sequence ID" value="PKG21700.1"/>
    <property type="molecule type" value="Genomic_DNA"/>
</dbReference>
<dbReference type="CDD" id="cd12797">
    <property type="entry name" value="M23_peptidase"/>
    <property type="match status" value="1"/>
</dbReference>
<evidence type="ECO:0000256" key="1">
    <source>
        <dbReference type="SAM" id="MobiDB-lite"/>
    </source>
</evidence>
<dbReference type="Proteomes" id="UP000233375">
    <property type="component" value="Unassembled WGS sequence"/>
</dbReference>
<dbReference type="InterPro" id="IPR016047">
    <property type="entry name" value="M23ase_b-sheet_dom"/>
</dbReference>
<dbReference type="PANTHER" id="PTHR21666:SF274">
    <property type="entry name" value="STAGE IV SPORULATION PROTEIN FA"/>
    <property type="match status" value="1"/>
</dbReference>
<evidence type="ECO:0000259" key="3">
    <source>
        <dbReference type="Pfam" id="PF01551"/>
    </source>
</evidence>
<organism evidence="4 5">
    <name type="scientific">Niallia nealsonii</name>
    <dbReference type="NCBI Taxonomy" id="115979"/>
    <lineage>
        <taxon>Bacteria</taxon>
        <taxon>Bacillati</taxon>
        <taxon>Bacillota</taxon>
        <taxon>Bacilli</taxon>
        <taxon>Bacillales</taxon>
        <taxon>Bacillaceae</taxon>
        <taxon>Niallia</taxon>
    </lineage>
</organism>
<accession>A0A2N0YWS4</accession>
<reference evidence="4 5" key="1">
    <citation type="journal article" date="2003" name="Int. J. Syst. Evol. Microbiol.">
        <title>Bacillus nealsonii sp. nov., isolated from a spacecraft-assembly facility, whose spores are gamma-radiation resistant.</title>
        <authorList>
            <person name="Venkateswaran K."/>
            <person name="Kempf M."/>
            <person name="Chen F."/>
            <person name="Satomi M."/>
            <person name="Nicholson W."/>
            <person name="Kern R."/>
        </authorList>
    </citation>
    <scope>NUCLEOTIDE SEQUENCE [LARGE SCALE GENOMIC DNA]</scope>
    <source>
        <strain evidence="4 5">FO-92</strain>
    </source>
</reference>
<keyword evidence="5" id="KW-1185">Reference proteome</keyword>
<dbReference type="Gene3D" id="2.70.70.10">
    <property type="entry name" value="Glucose Permease (Domain IIA)"/>
    <property type="match status" value="1"/>
</dbReference>
<dbReference type="OrthoDB" id="2986589at2"/>
<dbReference type="PANTHER" id="PTHR21666">
    <property type="entry name" value="PEPTIDASE-RELATED"/>
    <property type="match status" value="1"/>
</dbReference>
<keyword evidence="2" id="KW-1133">Transmembrane helix</keyword>
<keyword evidence="2" id="KW-0472">Membrane</keyword>
<evidence type="ECO:0000313" key="5">
    <source>
        <dbReference type="Proteomes" id="UP000233375"/>
    </source>
</evidence>
<dbReference type="InterPro" id="IPR011055">
    <property type="entry name" value="Dup_hybrid_motif"/>
</dbReference>
<evidence type="ECO:0000313" key="4">
    <source>
        <dbReference type="EMBL" id="PKG21700.1"/>
    </source>
</evidence>
<sequence>MSSRKEEIRRRIEKRKKEQSKLKKNIDNRILWTDEDDDFNAREKREIYYEEDGNQFHPLFRKELFLLKILGAAVLFLAVAIIVKQQTATFASAEKIIRQSMNQEFNFAGVSNWYEKQFGKPLAFLPLEKKEEKKEEKNLQQYALSASGKILEDFNDNGQRVAIETDNDTTVQAMNEGFVKFAGEKEGFGNTVIIQHSDKSESWYGNLKEIDVKIYENLKKGDKVGLASSYENDESLGLFYFAIKKDNDFIDPIQVIDFE</sequence>
<dbReference type="RefSeq" id="WP_101179415.1">
    <property type="nucleotide sequence ID" value="NZ_PISE01000066.1"/>
</dbReference>
<evidence type="ECO:0000256" key="2">
    <source>
        <dbReference type="SAM" id="Phobius"/>
    </source>
</evidence>
<keyword evidence="2" id="KW-0812">Transmembrane</keyword>